<evidence type="ECO:0000256" key="6">
    <source>
        <dbReference type="ARBA" id="ARBA00023163"/>
    </source>
</evidence>
<dbReference type="NCBIfam" id="TIGR01953">
    <property type="entry name" value="NusA"/>
    <property type="match status" value="1"/>
</dbReference>
<dbReference type="Gene3D" id="2.40.50.140">
    <property type="entry name" value="Nucleic acid-binding proteins"/>
    <property type="match status" value="1"/>
</dbReference>
<dbReference type="Pfam" id="PF08529">
    <property type="entry name" value="NusA_N"/>
    <property type="match status" value="1"/>
</dbReference>
<keyword evidence="4 7" id="KW-0694">RNA-binding</keyword>
<dbReference type="SMART" id="SM00316">
    <property type="entry name" value="S1"/>
    <property type="match status" value="1"/>
</dbReference>
<dbReference type="Pfam" id="PF13184">
    <property type="entry name" value="KH_NusA_1st"/>
    <property type="match status" value="1"/>
</dbReference>
<dbReference type="PANTHER" id="PTHR22648:SF0">
    <property type="entry name" value="TRANSCRIPTION TERMINATION_ANTITERMINATION PROTEIN NUSA"/>
    <property type="match status" value="1"/>
</dbReference>
<dbReference type="InterPro" id="IPR036555">
    <property type="entry name" value="NusA_N_sf"/>
</dbReference>
<dbReference type="Gene3D" id="1.10.150.20">
    <property type="entry name" value="5' to 3' exonuclease, C-terminal subdomain"/>
    <property type="match status" value="2"/>
</dbReference>
<evidence type="ECO:0000256" key="4">
    <source>
        <dbReference type="ARBA" id="ARBA00022884"/>
    </source>
</evidence>
<dbReference type="FunFam" id="1.10.150.20:FF:000015">
    <property type="entry name" value="Transcription termination/antitermination protein NusA"/>
    <property type="match status" value="1"/>
</dbReference>
<dbReference type="SUPFAM" id="SSF69705">
    <property type="entry name" value="Transcription factor NusA, N-terminal domain"/>
    <property type="match status" value="1"/>
</dbReference>
<evidence type="ECO:0000259" key="8">
    <source>
        <dbReference type="PROSITE" id="PS50126"/>
    </source>
</evidence>
<evidence type="ECO:0000256" key="5">
    <source>
        <dbReference type="ARBA" id="ARBA00023015"/>
    </source>
</evidence>
<dbReference type="InterPro" id="IPR010995">
    <property type="entry name" value="DNA_repair_Rad51/TF_NusA_a-hlx"/>
</dbReference>
<gene>
    <name evidence="7" type="primary">nusA</name>
    <name evidence="9" type="ORF">SAMN05216271_3052</name>
</gene>
<dbReference type="GO" id="GO:0003700">
    <property type="term" value="F:DNA-binding transcription factor activity"/>
    <property type="evidence" value="ECO:0007669"/>
    <property type="project" value="InterPro"/>
</dbReference>
<dbReference type="NCBIfam" id="TIGR01954">
    <property type="entry name" value="nusA_Cterm_rpt"/>
    <property type="match status" value="2"/>
</dbReference>
<protein>
    <recommendedName>
        <fullName evidence="7">Transcription termination/antitermination protein NusA</fullName>
    </recommendedName>
</protein>
<dbReference type="InterPro" id="IPR025249">
    <property type="entry name" value="TF_NusA_KH_1st"/>
</dbReference>
<keyword evidence="2 7" id="KW-0963">Cytoplasm</keyword>
<dbReference type="FunFam" id="3.30.1480.10:FF:000001">
    <property type="entry name" value="Transcription termination/antitermination protein NusA"/>
    <property type="match status" value="1"/>
</dbReference>
<keyword evidence="3 7" id="KW-0889">Transcription antitermination</keyword>
<dbReference type="InterPro" id="IPR010214">
    <property type="entry name" value="Tscrpt_termin_fac_NusA_C_rpt"/>
</dbReference>
<name>A0A1H1W1R5_9GAMM</name>
<evidence type="ECO:0000256" key="2">
    <source>
        <dbReference type="ARBA" id="ARBA00022490"/>
    </source>
</evidence>
<proteinExistence type="inferred from homology"/>
<dbReference type="InterPro" id="IPR030842">
    <property type="entry name" value="TF_NusA_bacterial"/>
</dbReference>
<dbReference type="PROSITE" id="PS50084">
    <property type="entry name" value="KH_TYPE_1"/>
    <property type="match status" value="1"/>
</dbReference>
<dbReference type="PANTHER" id="PTHR22648">
    <property type="entry name" value="TRANSCRIPTION TERMINATION FACTOR NUSA"/>
    <property type="match status" value="1"/>
</dbReference>
<dbReference type="Pfam" id="PF26594">
    <property type="entry name" value="KH_NusA_2nd"/>
    <property type="match status" value="1"/>
</dbReference>
<dbReference type="InterPro" id="IPR058582">
    <property type="entry name" value="KH_NusA_2nd"/>
</dbReference>
<dbReference type="Gene3D" id="3.30.300.20">
    <property type="match status" value="2"/>
</dbReference>
<evidence type="ECO:0000256" key="7">
    <source>
        <dbReference type="HAMAP-Rule" id="MF_00945"/>
    </source>
</evidence>
<dbReference type="GO" id="GO:0006353">
    <property type="term" value="P:DNA-templated transcription termination"/>
    <property type="evidence" value="ECO:0007669"/>
    <property type="project" value="UniProtKB-UniRule"/>
</dbReference>
<sequence length="493" mass="55027">MSKEVLLVVESVSNEKGVPPDVIFEALELALATATKKRYEDEVDVRVAINRHTGDYETFRRWTVVADENFEEPDMQLTLDQAQERDPALAIDDMIEEKIESVEFGRIAAQIAKQVIVQKVREAERAQVVDAYRDRLGDIISGTVKKVTRDSVIVDLGNNAEAVLPREEMIPRETFRTGTRIRALLKDIRTENRGPQLVLSRSCPEMIIELFRIEVPEISEELIEVMGAARDPGSRAKIAVRSKDKRIDPQGACIGMRGSRVQAVSGELCGERVDIVLWDDNLAQFVINAMAPAEVASIILDEDTHAIDLAVAEDNLAQAIGRNGQNVRLASQLTGWTLNVMTEDDIRAKQEAETGDILRNFVDELDVEEEVAQLLVEEGFTTLEEIAYVPMEEMLDIDGFDEDIVNELRARAKDRLLTKAIANEEKLEQAQPADDLLNMDGMDRALAFQLASKGILTMEDLAEQSVDDLLEIEGIDEARAGTLIMAARAPWFE</sequence>
<dbReference type="GO" id="GO:0000166">
    <property type="term" value="F:nucleotide binding"/>
    <property type="evidence" value="ECO:0007669"/>
    <property type="project" value="InterPro"/>
</dbReference>
<dbReference type="SUPFAM" id="SSF47794">
    <property type="entry name" value="Rad51 N-terminal domain-like"/>
    <property type="match status" value="2"/>
</dbReference>
<dbReference type="OrthoDB" id="9807233at2"/>
<dbReference type="Gene3D" id="3.30.1480.10">
    <property type="entry name" value="NusA, N-terminal domain"/>
    <property type="match status" value="1"/>
</dbReference>
<dbReference type="HAMAP" id="MF_00945_B">
    <property type="entry name" value="NusA_B"/>
    <property type="match status" value="1"/>
</dbReference>
<evidence type="ECO:0000313" key="10">
    <source>
        <dbReference type="Proteomes" id="UP000243413"/>
    </source>
</evidence>
<dbReference type="STRING" id="472181.SAMN05216271_3052"/>
<evidence type="ECO:0000313" key="9">
    <source>
        <dbReference type="EMBL" id="SDS90456.1"/>
    </source>
</evidence>
<comment type="function">
    <text evidence="7">Participates in both transcription termination and antitermination.</text>
</comment>
<dbReference type="InterPro" id="IPR012340">
    <property type="entry name" value="NA-bd_OB-fold"/>
</dbReference>
<comment type="similarity">
    <text evidence="7">Belongs to the NusA family.</text>
</comment>
<dbReference type="FunFam" id="3.30.300.20:FF:000002">
    <property type="entry name" value="Transcription termination/antitermination protein NusA"/>
    <property type="match status" value="1"/>
</dbReference>
<dbReference type="RefSeq" id="WP_092287701.1">
    <property type="nucleotide sequence ID" value="NZ_LT629763.1"/>
</dbReference>
<accession>A0A1H1W1R5</accession>
<dbReference type="InterPro" id="IPR013735">
    <property type="entry name" value="TF_NusA_N"/>
</dbReference>
<dbReference type="GO" id="GO:0031564">
    <property type="term" value="P:transcription antitermination"/>
    <property type="evidence" value="ECO:0007669"/>
    <property type="project" value="UniProtKB-UniRule"/>
</dbReference>
<keyword evidence="5 7" id="KW-0805">Transcription regulation</keyword>
<keyword evidence="1 7" id="KW-0806">Transcription termination</keyword>
<dbReference type="CDD" id="cd22529">
    <property type="entry name" value="KH-II_NusA_rpt2"/>
    <property type="match status" value="1"/>
</dbReference>
<dbReference type="AlphaFoldDB" id="A0A1H1W1R5"/>
<dbReference type="InterPro" id="IPR015946">
    <property type="entry name" value="KH_dom-like_a/b"/>
</dbReference>
<dbReference type="FunFam" id="2.40.50.140:FF:000058">
    <property type="entry name" value="Transcription termination/antitermination protein NusA"/>
    <property type="match status" value="1"/>
</dbReference>
<dbReference type="PROSITE" id="PS50126">
    <property type="entry name" value="S1"/>
    <property type="match status" value="1"/>
</dbReference>
<keyword evidence="6 7" id="KW-0804">Transcription</keyword>
<dbReference type="Proteomes" id="UP000243413">
    <property type="component" value="Chromosome I"/>
</dbReference>
<dbReference type="SUPFAM" id="SSF54814">
    <property type="entry name" value="Prokaryotic type KH domain (KH-domain type II)"/>
    <property type="match status" value="2"/>
</dbReference>
<dbReference type="SUPFAM" id="SSF50249">
    <property type="entry name" value="Nucleic acid-binding proteins"/>
    <property type="match status" value="1"/>
</dbReference>
<dbReference type="Pfam" id="PF14520">
    <property type="entry name" value="HHH_5"/>
    <property type="match status" value="1"/>
</dbReference>
<dbReference type="Pfam" id="PF00575">
    <property type="entry name" value="S1"/>
    <property type="match status" value="1"/>
</dbReference>
<dbReference type="GO" id="GO:0005829">
    <property type="term" value="C:cytosol"/>
    <property type="evidence" value="ECO:0007669"/>
    <property type="project" value="TreeGrafter"/>
</dbReference>
<dbReference type="GO" id="GO:0003723">
    <property type="term" value="F:RNA binding"/>
    <property type="evidence" value="ECO:0007669"/>
    <property type="project" value="UniProtKB-UniRule"/>
</dbReference>
<reference evidence="10" key="1">
    <citation type="submission" date="2016-10" db="EMBL/GenBank/DDBJ databases">
        <authorList>
            <person name="Varghese N."/>
            <person name="Submissions S."/>
        </authorList>
    </citation>
    <scope>NUCLEOTIDE SEQUENCE [LARGE SCALE GENOMIC DNA]</scope>
    <source>
        <strain evidence="10">JCM 14963</strain>
    </source>
</reference>
<dbReference type="EMBL" id="LT629763">
    <property type="protein sequence ID" value="SDS90456.1"/>
    <property type="molecule type" value="Genomic_DNA"/>
</dbReference>
<evidence type="ECO:0000256" key="1">
    <source>
        <dbReference type="ARBA" id="ARBA00022472"/>
    </source>
</evidence>
<evidence type="ECO:0000256" key="3">
    <source>
        <dbReference type="ARBA" id="ARBA00022814"/>
    </source>
</evidence>
<dbReference type="InterPro" id="IPR010213">
    <property type="entry name" value="TF_NusA"/>
</dbReference>
<organism evidence="9 10">
    <name type="scientific">Halopseudomonas sabulinigri</name>
    <dbReference type="NCBI Taxonomy" id="472181"/>
    <lineage>
        <taxon>Bacteria</taxon>
        <taxon>Pseudomonadati</taxon>
        <taxon>Pseudomonadota</taxon>
        <taxon>Gammaproteobacteria</taxon>
        <taxon>Pseudomonadales</taxon>
        <taxon>Pseudomonadaceae</taxon>
        <taxon>Halopseudomonas</taxon>
    </lineage>
</organism>
<dbReference type="InterPro" id="IPR003029">
    <property type="entry name" value="S1_domain"/>
</dbReference>
<dbReference type="FunFam" id="1.10.150.20:FF:000018">
    <property type="entry name" value="Transcription termination/antitermination protein NusA"/>
    <property type="match status" value="1"/>
</dbReference>
<dbReference type="CDD" id="cd02134">
    <property type="entry name" value="KH-II_NusA_rpt1"/>
    <property type="match status" value="1"/>
</dbReference>
<comment type="subunit">
    <text evidence="7">Monomer. Binds directly to the core enzyme of the DNA-dependent RNA polymerase and to nascent RNA.</text>
</comment>
<dbReference type="CDD" id="cd04455">
    <property type="entry name" value="S1_NusA"/>
    <property type="match status" value="1"/>
</dbReference>
<comment type="subcellular location">
    <subcellularLocation>
        <location evidence="7">Cytoplasm</location>
    </subcellularLocation>
</comment>
<dbReference type="FunFam" id="3.30.300.20:FF:000005">
    <property type="entry name" value="Transcription termination/antitermination protein NusA"/>
    <property type="match status" value="1"/>
</dbReference>
<feature type="domain" description="S1 motif" evidence="8">
    <location>
        <begin position="137"/>
        <end position="202"/>
    </location>
</feature>
<dbReference type="InterPro" id="IPR009019">
    <property type="entry name" value="KH_sf_prok-type"/>
</dbReference>